<feature type="binding site" evidence="8">
    <location>
        <position position="625"/>
    </location>
    <ligand>
        <name>ATP</name>
        <dbReference type="ChEBI" id="CHEBI:30616"/>
    </ligand>
</feature>
<comment type="catalytic activity">
    <reaction evidence="8">
        <text>N(2)-formyl-N(1)-(5-phospho-beta-D-ribosyl)glycinamide + L-glutamine + ATP + H2O = 2-formamido-N(1)-(5-O-phospho-beta-D-ribosyl)acetamidine + L-glutamate + ADP + phosphate + H(+)</text>
        <dbReference type="Rhea" id="RHEA:17129"/>
        <dbReference type="ChEBI" id="CHEBI:15377"/>
        <dbReference type="ChEBI" id="CHEBI:15378"/>
        <dbReference type="ChEBI" id="CHEBI:29985"/>
        <dbReference type="ChEBI" id="CHEBI:30616"/>
        <dbReference type="ChEBI" id="CHEBI:43474"/>
        <dbReference type="ChEBI" id="CHEBI:58359"/>
        <dbReference type="ChEBI" id="CHEBI:147286"/>
        <dbReference type="ChEBI" id="CHEBI:147287"/>
        <dbReference type="ChEBI" id="CHEBI:456216"/>
        <dbReference type="EC" id="6.3.5.3"/>
    </reaction>
</comment>
<evidence type="ECO:0000256" key="1">
    <source>
        <dbReference type="ARBA" id="ARBA00022490"/>
    </source>
</evidence>
<feature type="domain" description="PurM-like C-terminal" evidence="11">
    <location>
        <begin position="664"/>
        <end position="798"/>
    </location>
</feature>
<feature type="binding site" evidence="8">
    <location>
        <position position="628"/>
    </location>
    <ligand>
        <name>substrate</name>
    </ligand>
</feature>
<dbReference type="GO" id="GO:0000287">
    <property type="term" value="F:magnesium ion binding"/>
    <property type="evidence" value="ECO:0007669"/>
    <property type="project" value="UniProtKB-UniRule"/>
</dbReference>
<comment type="caution">
    <text evidence="13">The sequence shown here is derived from an EMBL/GenBank/DDBJ whole genome shotgun (WGS) entry which is preliminary data.</text>
</comment>
<keyword evidence="3 8" id="KW-0479">Metal-binding</keyword>
<dbReference type="InterPro" id="IPR041609">
    <property type="entry name" value="PurL_linker"/>
</dbReference>
<evidence type="ECO:0000259" key="11">
    <source>
        <dbReference type="Pfam" id="PF02769"/>
    </source>
</evidence>
<feature type="active site" evidence="8">
    <location>
        <position position="48"/>
    </location>
</feature>
<reference evidence="13" key="2">
    <citation type="submission" date="2020-09" db="EMBL/GenBank/DDBJ databases">
        <authorList>
            <person name="Sun Q."/>
            <person name="Zhou Y."/>
        </authorList>
    </citation>
    <scope>NUCLEOTIDE SEQUENCE</scope>
    <source>
        <strain evidence="13">CGMCC 1.12921</strain>
    </source>
</reference>
<feature type="region of interest" description="Disordered" evidence="9">
    <location>
        <begin position="363"/>
        <end position="389"/>
    </location>
</feature>
<dbReference type="Pfam" id="PF01722">
    <property type="entry name" value="BolA"/>
    <property type="match status" value="1"/>
</dbReference>
<dbReference type="GO" id="GO:0005524">
    <property type="term" value="F:ATP binding"/>
    <property type="evidence" value="ECO:0007669"/>
    <property type="project" value="UniProtKB-UniRule"/>
</dbReference>
<feature type="binding site" evidence="8">
    <location>
        <position position="116"/>
    </location>
    <ligand>
        <name>Mg(2+)</name>
        <dbReference type="ChEBI" id="CHEBI:18420"/>
        <label>2</label>
    </ligand>
</feature>
<feature type="binding site" evidence="8">
    <location>
        <begin position="93"/>
        <end position="96"/>
    </location>
    <ligand>
        <name>substrate</name>
    </ligand>
</feature>
<feature type="binding site" evidence="8">
    <location>
        <begin position="311"/>
        <end position="313"/>
    </location>
    <ligand>
        <name>substrate</name>
    </ligand>
</feature>
<feature type="binding site" evidence="8">
    <location>
        <position position="115"/>
    </location>
    <ligand>
        <name>substrate</name>
    </ligand>
</feature>
<keyword evidence="7 8" id="KW-0460">Magnesium</keyword>
<dbReference type="EMBL" id="BMGH01000001">
    <property type="protein sequence ID" value="GGD10142.1"/>
    <property type="molecule type" value="Genomic_DNA"/>
</dbReference>
<dbReference type="EC" id="6.3.5.3" evidence="8"/>
<evidence type="ECO:0000313" key="13">
    <source>
        <dbReference type="EMBL" id="GGD10142.1"/>
    </source>
</evidence>
<dbReference type="Gene3D" id="3.30.1330.10">
    <property type="entry name" value="PurM-like, N-terminal domain"/>
    <property type="match status" value="2"/>
</dbReference>
<reference evidence="13" key="1">
    <citation type="journal article" date="2014" name="Int. J. Syst. Evol. Microbiol.">
        <title>Complete genome sequence of Corynebacterium casei LMG S-19264T (=DSM 44701T), isolated from a smear-ripened cheese.</title>
        <authorList>
            <consortium name="US DOE Joint Genome Institute (JGI-PGF)"/>
            <person name="Walter F."/>
            <person name="Albersmeier A."/>
            <person name="Kalinowski J."/>
            <person name="Ruckert C."/>
        </authorList>
    </citation>
    <scope>NUCLEOTIDE SEQUENCE</scope>
    <source>
        <strain evidence="13">CGMCC 1.12921</strain>
    </source>
</reference>
<evidence type="ECO:0000313" key="14">
    <source>
        <dbReference type="Proteomes" id="UP000613582"/>
    </source>
</evidence>
<evidence type="ECO:0000256" key="5">
    <source>
        <dbReference type="ARBA" id="ARBA00022755"/>
    </source>
</evidence>
<feature type="binding site" evidence="8">
    <location>
        <position position="92"/>
    </location>
    <ligand>
        <name>Mg(2+)</name>
        <dbReference type="ChEBI" id="CHEBI:18420"/>
        <label>1</label>
    </ligand>
</feature>
<dbReference type="GO" id="GO:0006189">
    <property type="term" value="P:'de novo' IMP biosynthetic process"/>
    <property type="evidence" value="ECO:0007669"/>
    <property type="project" value="UniProtKB-UniRule"/>
</dbReference>
<dbReference type="InterPro" id="IPR036676">
    <property type="entry name" value="PurM-like_C_sf"/>
</dbReference>
<comment type="caution">
    <text evidence="8">Lacks conserved residue(s) required for the propagation of feature annotation.</text>
</comment>
<proteinExistence type="inferred from homology"/>
<organism evidence="13 14">
    <name type="scientific">Aquisalinus flavus</name>
    <dbReference type="NCBI Taxonomy" id="1526572"/>
    <lineage>
        <taxon>Bacteria</taxon>
        <taxon>Pseudomonadati</taxon>
        <taxon>Pseudomonadota</taxon>
        <taxon>Alphaproteobacteria</taxon>
        <taxon>Parvularculales</taxon>
        <taxon>Parvularculaceae</taxon>
        <taxon>Aquisalinus</taxon>
    </lineage>
</organism>
<accession>A0A8J2V396</accession>
<sequence length="911" mass="96933">MTEHTAITPEIVKEHGLSPDEYELIKTRMGREPNLLELGIFSVMWSEHCSYKSSRRHLSKLPTKADWVICGPGENAGVIDAGDEHAIIFKMESHNHPSFIEPYQGAATGVGGIMRDVFTMGARPIANMNALRFGAADHARTRHLVSGVVAGIGGYGNCMGVPTIGGETNFDAGYNGNILVNAMCVGLADKDKIFYSAARGAGNPVVYVGSKTGRDGIHGATMASAEFDDASEEKRPTVQVGDPFTEKLLLEACLELMAEDAIIAIQDMGAAGLTSSSVEMAAKGGGGFDMDLDKVPQREEGMTAYEMMLSESQERMLMVLKPEAETQARKIFEKWGLDFAVIGVTTDSGHLRISHKGELQADIPVPPLADDAPNYDRPHQAGPKPAPLADPQVTIREALVTLSAKKPLEEMAAIADALVDDRICAMSGVEAAGWTVIDNTAMLYVRLKPDASEDEVSELKTAAANLAETGMVDSAETDVTENKVSLANQPGGDSMLTALASLMAGPDLCSRRWIWTQYDHTVMGDTVIAPGGDAGVVRIHGTNKAIAITTDVTPRYCKADPFEGGKQAVAETYRNLSAVGAEPKAITNCLNFGNPEKPEIMAQFVGCIEGMAAACEALSYPVISGNVSLYNETNGIAIPPTPAIGGVGIIDHVQHTARMDTALAGNALIALGVTRGWLGQSLYMRDLFGSTEGAPPPVDLKAERMAGEFIRKIIRETRVTAVHDVADGGILVAAAEMALGAGEGLALTTPVKDRKAAYWFGEDQSRYLVSIAPEEADTLVLKASMAGIQATRLGIFGGEDIILDGGDTLSLIDLADLHENTLPELMAVPHTEENTMPMAADDITRLIKEALPDADVEIEDLAGDGDHYKARIASSAFEGKSRVAQHQLVYKALKGRMGGELHALALETVAK</sequence>
<keyword evidence="4 8" id="KW-0547">Nucleotide-binding</keyword>
<dbReference type="NCBIfam" id="TIGR01736">
    <property type="entry name" value="FGAM_synth_II"/>
    <property type="match status" value="1"/>
</dbReference>
<comment type="similarity">
    <text evidence="8">Belongs to the FGAMS family.</text>
</comment>
<feature type="domain" description="PurM-like C-terminal" evidence="11">
    <location>
        <begin position="201"/>
        <end position="355"/>
    </location>
</feature>
<evidence type="ECO:0000256" key="8">
    <source>
        <dbReference type="HAMAP-Rule" id="MF_00420"/>
    </source>
</evidence>
<dbReference type="Pfam" id="PF18072">
    <property type="entry name" value="FGAR-AT_linker"/>
    <property type="match status" value="1"/>
</dbReference>
<dbReference type="FunFam" id="3.30.1330.10:FF:000004">
    <property type="entry name" value="Phosphoribosylformylglycinamidine synthase subunit PurL"/>
    <property type="match status" value="1"/>
</dbReference>
<dbReference type="Gene3D" id="3.30.300.90">
    <property type="entry name" value="BolA-like"/>
    <property type="match status" value="1"/>
</dbReference>
<comment type="subcellular location">
    <subcellularLocation>
        <location evidence="8">Cytoplasm</location>
    </subcellularLocation>
</comment>
<dbReference type="Gene3D" id="3.90.650.10">
    <property type="entry name" value="PurM-like C-terminal domain"/>
    <property type="match status" value="2"/>
</dbReference>
<feature type="domain" description="PurM-like N-terminal" evidence="10">
    <location>
        <begin position="531"/>
        <end position="650"/>
    </location>
</feature>
<dbReference type="SUPFAM" id="SSF82657">
    <property type="entry name" value="BolA-like"/>
    <property type="match status" value="1"/>
</dbReference>
<comment type="subunit">
    <text evidence="8">Monomer. Part of the FGAM synthase complex composed of 1 PurL, 1 PurQ and 2 PurS subunits.</text>
</comment>
<dbReference type="SUPFAM" id="SSF55326">
    <property type="entry name" value="PurM N-terminal domain-like"/>
    <property type="match status" value="2"/>
</dbReference>
<keyword evidence="6 8" id="KW-0067">ATP-binding</keyword>
<dbReference type="InterPro" id="IPR010074">
    <property type="entry name" value="PRibForGlyAmidine_synth_PurL"/>
</dbReference>
<dbReference type="Pfam" id="PF02769">
    <property type="entry name" value="AIRS_C"/>
    <property type="match status" value="2"/>
</dbReference>
<evidence type="ECO:0000256" key="4">
    <source>
        <dbReference type="ARBA" id="ARBA00022741"/>
    </source>
</evidence>
<evidence type="ECO:0000256" key="9">
    <source>
        <dbReference type="SAM" id="MobiDB-lite"/>
    </source>
</evidence>
<dbReference type="PANTHER" id="PTHR43555:SF1">
    <property type="entry name" value="PHOSPHORIBOSYLFORMYLGLYCINAMIDINE SYNTHASE SUBUNIT PURL"/>
    <property type="match status" value="1"/>
</dbReference>
<keyword evidence="5 8" id="KW-0658">Purine biosynthesis</keyword>
<feature type="binding site" evidence="8">
    <location>
        <position position="51"/>
    </location>
    <ligand>
        <name>ATP</name>
        <dbReference type="ChEBI" id="CHEBI:30616"/>
    </ligand>
</feature>
<dbReference type="InterPro" id="IPR036921">
    <property type="entry name" value="PurM-like_N_sf"/>
</dbReference>
<dbReference type="GO" id="GO:0005737">
    <property type="term" value="C:cytoplasm"/>
    <property type="evidence" value="ECO:0007669"/>
    <property type="project" value="UniProtKB-SubCell"/>
</dbReference>
<dbReference type="AlphaFoldDB" id="A0A8J2V396"/>
<feature type="binding site" evidence="8">
    <location>
        <position position="588"/>
    </location>
    <ligand>
        <name>ATP</name>
        <dbReference type="ChEBI" id="CHEBI:30616"/>
    </ligand>
</feature>
<comment type="function">
    <text evidence="8">Part of the phosphoribosylformylglycinamidine synthase complex involved in the purines biosynthetic pathway. Catalyzes the ATP-dependent conversion of formylglycinamide ribonucleotide (FGAR) and glutamine to yield formylglycinamidine ribonucleotide (FGAM) and glutamate. The FGAM synthase complex is composed of three subunits. PurQ produces an ammonia molecule by converting glutamine to glutamate. PurL transfers the ammonia molecule to FGAR to form FGAM in an ATP-dependent manner. PurS interacts with PurQ and PurL and is thought to assist in the transfer of the ammonia molecule from PurQ to PurL.</text>
</comment>
<feature type="active site" description="Proton acceptor" evidence="8">
    <location>
        <position position="94"/>
    </location>
</feature>
<evidence type="ECO:0000256" key="3">
    <source>
        <dbReference type="ARBA" id="ARBA00022723"/>
    </source>
</evidence>
<comment type="pathway">
    <text evidence="8">Purine metabolism; IMP biosynthesis via de novo pathway; 5-amino-1-(5-phospho-D-ribosyl)imidazole from N(2)-formyl-N(1)-(5-phospho-D-ribosyl)glycinamide: step 1/2.</text>
</comment>
<dbReference type="InterPro" id="IPR010918">
    <property type="entry name" value="PurM-like_C_dom"/>
</dbReference>
<feature type="binding site" evidence="8">
    <location>
        <position position="239"/>
    </location>
    <ligand>
        <name>substrate</name>
    </ligand>
</feature>
<feature type="binding site" evidence="8">
    <location>
        <position position="267"/>
    </location>
    <ligand>
        <name>Mg(2+)</name>
        <dbReference type="ChEBI" id="CHEBI:18420"/>
        <label>2</label>
    </ligand>
</feature>
<protein>
    <recommendedName>
        <fullName evidence="8">Phosphoribosylformylglycinamidine synthase subunit PurL</fullName>
        <shortName evidence="8">FGAM synthase</shortName>
        <ecNumber evidence="8">6.3.5.3</ecNumber>
    </recommendedName>
    <alternativeName>
        <fullName evidence="8">Formylglycinamide ribonucleotide amidotransferase subunit II</fullName>
        <shortName evidence="8">FGAR amidotransferase II</shortName>
        <shortName evidence="8">FGAR-AT II</shortName>
    </alternativeName>
    <alternativeName>
        <fullName evidence="8">Glutamine amidotransferase PurL</fullName>
    </alternativeName>
    <alternativeName>
        <fullName evidence="8">Phosphoribosylformylglycinamidine synthase subunit II</fullName>
    </alternativeName>
</protein>
<feature type="binding site" evidence="8">
    <location>
        <position position="626"/>
    </location>
    <ligand>
        <name>Mg(2+)</name>
        <dbReference type="ChEBI" id="CHEBI:18420"/>
        <label>1</label>
    </ligand>
</feature>
<evidence type="ECO:0000259" key="10">
    <source>
        <dbReference type="Pfam" id="PF00586"/>
    </source>
</evidence>
<dbReference type="Proteomes" id="UP000613582">
    <property type="component" value="Unassembled WGS sequence"/>
</dbReference>
<dbReference type="Pfam" id="PF00586">
    <property type="entry name" value="AIRS"/>
    <property type="match status" value="2"/>
</dbReference>
<dbReference type="InterPro" id="IPR002634">
    <property type="entry name" value="BolA"/>
</dbReference>
<evidence type="ECO:0000256" key="7">
    <source>
        <dbReference type="ARBA" id="ARBA00022842"/>
    </source>
</evidence>
<name>A0A8J2V396_9PROT</name>
<dbReference type="UniPathway" id="UPA00074">
    <property type="reaction ID" value="UER00128"/>
</dbReference>
<dbReference type="PANTHER" id="PTHR43555">
    <property type="entry name" value="PHOSPHORIBOSYLFORMYLGLYCINAMIDINE SYNTHASE SUBUNIT PURL"/>
    <property type="match status" value="1"/>
</dbReference>
<dbReference type="NCBIfam" id="NF002290">
    <property type="entry name" value="PRK01213.1"/>
    <property type="match status" value="1"/>
</dbReference>
<evidence type="ECO:0000256" key="6">
    <source>
        <dbReference type="ARBA" id="ARBA00022840"/>
    </source>
</evidence>
<gene>
    <name evidence="8" type="primary">purL</name>
    <name evidence="13" type="ORF">GCM10011342_18840</name>
</gene>
<feature type="domain" description="Phosphoribosylformylglycinamidine synthase linker" evidence="12">
    <location>
        <begin position="13"/>
        <end position="52"/>
    </location>
</feature>
<feature type="domain" description="PurM-like N-terminal" evidence="10">
    <location>
        <begin position="73"/>
        <end position="187"/>
    </location>
</feature>
<keyword evidence="2 8" id="KW-0436">Ligase</keyword>
<evidence type="ECO:0000259" key="12">
    <source>
        <dbReference type="Pfam" id="PF18072"/>
    </source>
</evidence>
<feature type="binding site" evidence="8">
    <location>
        <position position="90"/>
    </location>
    <ligand>
        <name>ATP</name>
        <dbReference type="ChEBI" id="CHEBI:30616"/>
    </ligand>
</feature>
<dbReference type="RefSeq" id="WP_277626906.1">
    <property type="nucleotide sequence ID" value="NZ_BMGH01000001.1"/>
</dbReference>
<dbReference type="InterPro" id="IPR016188">
    <property type="entry name" value="PurM-like_N"/>
</dbReference>
<keyword evidence="1 8" id="KW-0963">Cytoplasm</keyword>
<evidence type="ECO:0000256" key="2">
    <source>
        <dbReference type="ARBA" id="ARBA00022598"/>
    </source>
</evidence>
<dbReference type="HAMAP" id="MF_00420">
    <property type="entry name" value="PurL_2"/>
    <property type="match status" value="1"/>
</dbReference>
<dbReference type="GO" id="GO:0004642">
    <property type="term" value="F:phosphoribosylformylglycinamidine synthase activity"/>
    <property type="evidence" value="ECO:0007669"/>
    <property type="project" value="UniProtKB-UniRule"/>
</dbReference>
<dbReference type="SUPFAM" id="SSF56042">
    <property type="entry name" value="PurM C-terminal domain-like"/>
    <property type="match status" value="2"/>
</dbReference>
<keyword evidence="14" id="KW-1185">Reference proteome</keyword>
<dbReference type="CDD" id="cd02204">
    <property type="entry name" value="PurL_repeat2"/>
    <property type="match status" value="1"/>
</dbReference>
<dbReference type="InterPro" id="IPR036065">
    <property type="entry name" value="BolA-like_sf"/>
</dbReference>
<dbReference type="CDD" id="cd02203">
    <property type="entry name" value="PurL_repeat1"/>
    <property type="match status" value="1"/>
</dbReference>